<protein>
    <submittedName>
        <fullName evidence="1">Uncharacterized protein</fullName>
    </submittedName>
</protein>
<organism evidence="1 2">
    <name type="scientific">Blyttiomyces helicus</name>
    <dbReference type="NCBI Taxonomy" id="388810"/>
    <lineage>
        <taxon>Eukaryota</taxon>
        <taxon>Fungi</taxon>
        <taxon>Fungi incertae sedis</taxon>
        <taxon>Chytridiomycota</taxon>
        <taxon>Chytridiomycota incertae sedis</taxon>
        <taxon>Chytridiomycetes</taxon>
        <taxon>Chytridiomycetes incertae sedis</taxon>
        <taxon>Blyttiomyces</taxon>
    </lineage>
</organism>
<reference evidence="2" key="1">
    <citation type="journal article" date="2018" name="Nat. Microbiol.">
        <title>Leveraging single-cell genomics to expand the fungal tree of life.</title>
        <authorList>
            <person name="Ahrendt S.R."/>
            <person name="Quandt C.A."/>
            <person name="Ciobanu D."/>
            <person name="Clum A."/>
            <person name="Salamov A."/>
            <person name="Andreopoulos B."/>
            <person name="Cheng J.F."/>
            <person name="Woyke T."/>
            <person name="Pelin A."/>
            <person name="Henrissat B."/>
            <person name="Reynolds N.K."/>
            <person name="Benny G.L."/>
            <person name="Smith M.E."/>
            <person name="James T.Y."/>
            <person name="Grigoriev I.V."/>
        </authorList>
    </citation>
    <scope>NUCLEOTIDE SEQUENCE [LARGE SCALE GENOMIC DNA]</scope>
</reference>
<name>A0A4P9W124_9FUNG</name>
<accession>A0A4P9W124</accession>
<dbReference type="EMBL" id="KZ999473">
    <property type="protein sequence ID" value="RKO85035.1"/>
    <property type="molecule type" value="Genomic_DNA"/>
</dbReference>
<evidence type="ECO:0000313" key="1">
    <source>
        <dbReference type="EMBL" id="RKO85035.1"/>
    </source>
</evidence>
<dbReference type="AlphaFoldDB" id="A0A4P9W124"/>
<evidence type="ECO:0000313" key="2">
    <source>
        <dbReference type="Proteomes" id="UP000269721"/>
    </source>
</evidence>
<dbReference type="Proteomes" id="UP000269721">
    <property type="component" value="Unassembled WGS sequence"/>
</dbReference>
<gene>
    <name evidence="1" type="ORF">BDK51DRAFT_25520</name>
</gene>
<sequence length="263" mass="29074">MCQFPEVDEEFGPVDEPLSLPPLSLFPEDRVKGELRIEYGPHMRQKFSVHEFESGGRDPILHHAVPSFTRACKSDDEGQRRFATESGEVVKGKVGIRLAAARCAFEFPQLDEEFGPVNETPSLPPLSFFSDDSVKGKFRIENDPYRRQKFSMQSWPSGGCLPSSSTHTLFQNGTVISDDGVRRSAMVSIPFNRSTMLVFESGEGVKGKVGTGDAPDCGETGTEFPEMDEEFGPVDENPLPSSPFAFLRRQGQSAQIILRNHAG</sequence>
<proteinExistence type="predicted"/>
<keyword evidence="2" id="KW-1185">Reference proteome</keyword>